<dbReference type="Proteomes" id="UP000256329">
    <property type="component" value="Unassembled WGS sequence"/>
</dbReference>
<evidence type="ECO:0000256" key="2">
    <source>
        <dbReference type="ARBA" id="ARBA00023125"/>
    </source>
</evidence>
<dbReference type="OrthoDB" id="1682956at2"/>
<name>A0A3D8P773_9THEO</name>
<dbReference type="NCBIfam" id="TIGR02844">
    <property type="entry name" value="spore_III_D"/>
    <property type="match status" value="1"/>
</dbReference>
<dbReference type="AlphaFoldDB" id="A0A3D8P773"/>
<evidence type="ECO:0000256" key="1">
    <source>
        <dbReference type="ARBA" id="ARBA00023015"/>
    </source>
</evidence>
<evidence type="ECO:0000256" key="4">
    <source>
        <dbReference type="SAM" id="MobiDB-lite"/>
    </source>
</evidence>
<reference evidence="5 6" key="1">
    <citation type="submission" date="2018-08" db="EMBL/GenBank/DDBJ databases">
        <title>Form III RuBisCO-mediated autotrophy in Thermodesulfobium bacteria.</title>
        <authorList>
            <person name="Toshchakov S.V."/>
            <person name="Kublanov I.V."/>
            <person name="Frolov E."/>
            <person name="Bonch-Osmolovskaya E.A."/>
            <person name="Tourova T.P."/>
            <person name="Chernych N.A."/>
            <person name="Lebedinsky A.V."/>
        </authorList>
    </citation>
    <scope>NUCLEOTIDE SEQUENCE [LARGE SCALE GENOMIC DNA]</scope>
    <source>
        <strain evidence="5 6">SR</strain>
    </source>
</reference>
<proteinExistence type="predicted"/>
<dbReference type="InterPro" id="IPR014208">
    <property type="entry name" value="Spore_III_D"/>
</dbReference>
<keyword evidence="6" id="KW-1185">Reference proteome</keyword>
<dbReference type="RefSeq" id="WP_115791506.1">
    <property type="nucleotide sequence ID" value="NZ_QSLN01000001.1"/>
</dbReference>
<keyword evidence="3" id="KW-0804">Transcription</keyword>
<dbReference type="EMBL" id="QSLN01000001">
    <property type="protein sequence ID" value="RDV84508.1"/>
    <property type="molecule type" value="Genomic_DNA"/>
</dbReference>
<organism evidence="5 6">
    <name type="scientific">Ammonifex thiophilus</name>
    <dbReference type="NCBI Taxonomy" id="444093"/>
    <lineage>
        <taxon>Bacteria</taxon>
        <taxon>Bacillati</taxon>
        <taxon>Bacillota</taxon>
        <taxon>Clostridia</taxon>
        <taxon>Thermoanaerobacterales</taxon>
        <taxon>Thermoanaerobacteraceae</taxon>
        <taxon>Ammonifex</taxon>
    </lineage>
</organism>
<gene>
    <name evidence="5" type="primary">spoIIID</name>
    <name evidence="5" type="ORF">DXX99_00155</name>
</gene>
<keyword evidence="2" id="KW-0238">DNA-binding</keyword>
<dbReference type="GO" id="GO:0003677">
    <property type="term" value="F:DNA binding"/>
    <property type="evidence" value="ECO:0007669"/>
    <property type="project" value="UniProtKB-KW"/>
</dbReference>
<dbReference type="GO" id="GO:0003700">
    <property type="term" value="F:DNA-binding transcription factor activity"/>
    <property type="evidence" value="ECO:0007669"/>
    <property type="project" value="InterPro"/>
</dbReference>
<comment type="caution">
    <text evidence="5">The sequence shown here is derived from an EMBL/GenBank/DDBJ whole genome shotgun (WGS) entry which is preliminary data.</text>
</comment>
<keyword evidence="1" id="KW-0805">Transcription regulation</keyword>
<evidence type="ECO:0000256" key="3">
    <source>
        <dbReference type="ARBA" id="ARBA00023163"/>
    </source>
</evidence>
<evidence type="ECO:0000313" key="6">
    <source>
        <dbReference type="Proteomes" id="UP000256329"/>
    </source>
</evidence>
<accession>A0A3D8P773</accession>
<protein>
    <submittedName>
        <fullName evidence="5">Sporulation transcriptional regulator SpoIIID</fullName>
    </submittedName>
</protein>
<evidence type="ECO:0000313" key="5">
    <source>
        <dbReference type="EMBL" id="RDV84508.1"/>
    </source>
</evidence>
<dbReference type="InterPro" id="IPR018356">
    <property type="entry name" value="Tscrpt_reg_HTH_DeoR_CS"/>
</dbReference>
<feature type="region of interest" description="Disordered" evidence="4">
    <location>
        <begin position="69"/>
        <end position="94"/>
    </location>
</feature>
<sequence length="94" mass="11103">MQDYIQRRVLEICAYILETKATVRQAAKVFNVSKSTVHKDMTERLPSLNKTLARKIRAILDQNKAERHLRGGEATRRKYREKAEKEEKEEFLRA</sequence>
<dbReference type="Pfam" id="PF12116">
    <property type="entry name" value="SpoIIID"/>
    <property type="match status" value="1"/>
</dbReference>
<dbReference type="PROSITE" id="PS00894">
    <property type="entry name" value="HTH_DEOR_1"/>
    <property type="match status" value="1"/>
</dbReference>